<dbReference type="InterPro" id="IPR049962">
    <property type="entry name" value="THUMP_ThiI"/>
</dbReference>
<dbReference type="SMART" id="SM00981">
    <property type="entry name" value="THUMP"/>
    <property type="match status" value="1"/>
</dbReference>
<dbReference type="GO" id="GO:0009228">
    <property type="term" value="P:thiamine biosynthetic process"/>
    <property type="evidence" value="ECO:0007669"/>
    <property type="project" value="UniProtKB-KW"/>
</dbReference>
<dbReference type="Pfam" id="PF00581">
    <property type="entry name" value="Rhodanese"/>
    <property type="match status" value="1"/>
</dbReference>
<dbReference type="Pfam" id="PF02568">
    <property type="entry name" value="ThiI"/>
    <property type="match status" value="1"/>
</dbReference>
<dbReference type="PROSITE" id="PS51165">
    <property type="entry name" value="THUMP"/>
    <property type="match status" value="1"/>
</dbReference>
<dbReference type="UniPathway" id="UPA00060"/>
<dbReference type="GO" id="GO:0002937">
    <property type="term" value="P:tRNA 4-thiouridine biosynthesis"/>
    <property type="evidence" value="ECO:0007669"/>
    <property type="project" value="TreeGrafter"/>
</dbReference>
<feature type="active site" description="Cysteine persulfide intermediate" evidence="11">
    <location>
        <position position="456"/>
    </location>
</feature>
<comment type="similarity">
    <text evidence="11">Belongs to the ThiI family.</text>
</comment>
<protein>
    <recommendedName>
        <fullName evidence="11">tRNA sulfurtransferase</fullName>
        <ecNumber evidence="11">2.8.1.4</ecNumber>
    </recommendedName>
    <alternativeName>
        <fullName evidence="11">Sulfur carrier protein ThiS sulfurtransferase</fullName>
    </alternativeName>
    <alternativeName>
        <fullName evidence="11">Thiamine biosynthesis protein ThiI</fullName>
    </alternativeName>
    <alternativeName>
        <fullName evidence="11">tRNA 4-thiouridine synthase</fullName>
    </alternativeName>
</protein>
<feature type="binding site" evidence="11">
    <location>
        <begin position="184"/>
        <end position="185"/>
    </location>
    <ligand>
        <name>ATP</name>
        <dbReference type="ChEBI" id="CHEBI:30616"/>
    </ligand>
</feature>
<evidence type="ECO:0000256" key="7">
    <source>
        <dbReference type="ARBA" id="ARBA00022884"/>
    </source>
</evidence>
<comment type="function">
    <text evidence="11">Catalyzes the ATP-dependent transfer of a sulfur to tRNA to produce 4-thiouridine in position 8 of tRNAs, which functions as a near-UV photosensor. Also catalyzes the transfer of sulfur to the sulfur carrier protein ThiS, forming ThiS-thiocarboxylate. This is a step in the synthesis of thiazole, in the thiamine biosynthesis pathway. The sulfur is donated as persulfide by IscS.</text>
</comment>
<dbReference type="InterPro" id="IPR020536">
    <property type="entry name" value="ThiI_AANH"/>
</dbReference>
<dbReference type="AlphaFoldDB" id="A0A3M0ACR3"/>
<dbReference type="CDD" id="cd11716">
    <property type="entry name" value="THUMP_ThiI"/>
    <property type="match status" value="1"/>
</dbReference>
<comment type="pathway">
    <text evidence="11">Cofactor biosynthesis; thiamine diphosphate biosynthesis.</text>
</comment>
<feature type="binding site" evidence="11">
    <location>
        <position position="297"/>
    </location>
    <ligand>
        <name>ATP</name>
        <dbReference type="ChEBI" id="CHEBI:30616"/>
    </ligand>
</feature>
<dbReference type="InterPro" id="IPR036873">
    <property type="entry name" value="Rhodanese-like_dom_sf"/>
</dbReference>
<keyword evidence="9" id="KW-1015">Disulfide bond</keyword>
<dbReference type="GO" id="GO:0000049">
    <property type="term" value="F:tRNA binding"/>
    <property type="evidence" value="ECO:0007669"/>
    <property type="project" value="UniProtKB-UniRule"/>
</dbReference>
<keyword evidence="15" id="KW-1185">Reference proteome</keyword>
<feature type="binding site" evidence="11">
    <location>
        <position position="288"/>
    </location>
    <ligand>
        <name>ATP</name>
        <dbReference type="ChEBI" id="CHEBI:30616"/>
    </ligand>
</feature>
<keyword evidence="3 11" id="KW-0820">tRNA-binding</keyword>
<evidence type="ECO:0000256" key="4">
    <source>
        <dbReference type="ARBA" id="ARBA00022679"/>
    </source>
</evidence>
<evidence type="ECO:0000256" key="1">
    <source>
        <dbReference type="ARBA" id="ARBA00004496"/>
    </source>
</evidence>
<dbReference type="Pfam" id="PF02926">
    <property type="entry name" value="THUMP"/>
    <property type="match status" value="1"/>
</dbReference>
<evidence type="ECO:0000313" key="15">
    <source>
        <dbReference type="Proteomes" id="UP000267187"/>
    </source>
</evidence>
<keyword evidence="2 11" id="KW-0963">Cytoplasm</keyword>
<dbReference type="PANTHER" id="PTHR43209">
    <property type="entry name" value="TRNA SULFURTRANSFERASE"/>
    <property type="match status" value="1"/>
</dbReference>
<dbReference type="GO" id="GO:0140741">
    <property type="term" value="F:tRNA-uracil-4 sulfurtransferase activity"/>
    <property type="evidence" value="ECO:0007669"/>
    <property type="project" value="UniProtKB-EC"/>
</dbReference>
<keyword evidence="4 11" id="KW-0808">Transferase</keyword>
<evidence type="ECO:0000313" key="14">
    <source>
        <dbReference type="EMBL" id="RMA80255.1"/>
    </source>
</evidence>
<dbReference type="PANTHER" id="PTHR43209:SF1">
    <property type="entry name" value="TRNA SULFURTRANSFERASE"/>
    <property type="match status" value="1"/>
</dbReference>
<evidence type="ECO:0000256" key="5">
    <source>
        <dbReference type="ARBA" id="ARBA00022741"/>
    </source>
</evidence>
<dbReference type="InterPro" id="IPR014729">
    <property type="entry name" value="Rossmann-like_a/b/a_fold"/>
</dbReference>
<dbReference type="NCBIfam" id="TIGR00342">
    <property type="entry name" value="tRNA uracil 4-sulfurtransferase ThiI"/>
    <property type="match status" value="1"/>
</dbReference>
<evidence type="ECO:0000256" key="11">
    <source>
        <dbReference type="HAMAP-Rule" id="MF_00021"/>
    </source>
</evidence>
<dbReference type="CDD" id="cd01712">
    <property type="entry name" value="PPase_ThiI"/>
    <property type="match status" value="1"/>
</dbReference>
<dbReference type="InterPro" id="IPR003720">
    <property type="entry name" value="tRNA_STrfase"/>
</dbReference>
<keyword evidence="8 11" id="KW-0784">Thiamine biosynthesis</keyword>
<dbReference type="InterPro" id="IPR049961">
    <property type="entry name" value="ThiI_N"/>
</dbReference>
<dbReference type="InterPro" id="IPR004114">
    <property type="entry name" value="THUMP_dom"/>
</dbReference>
<evidence type="ECO:0000256" key="10">
    <source>
        <dbReference type="ARBA" id="ARBA00023284"/>
    </source>
</evidence>
<dbReference type="InterPro" id="IPR050102">
    <property type="entry name" value="tRNA_sulfurtransferase_ThiI"/>
</dbReference>
<dbReference type="InterPro" id="IPR054173">
    <property type="entry name" value="ThiI_fer"/>
</dbReference>
<dbReference type="PROSITE" id="PS50206">
    <property type="entry name" value="RHODANESE_3"/>
    <property type="match status" value="1"/>
</dbReference>
<evidence type="ECO:0000259" key="13">
    <source>
        <dbReference type="PROSITE" id="PS51165"/>
    </source>
</evidence>
<dbReference type="HAMAP" id="MF_00021">
    <property type="entry name" value="ThiI"/>
    <property type="match status" value="1"/>
</dbReference>
<dbReference type="SUPFAM" id="SSF52821">
    <property type="entry name" value="Rhodanese/Cell cycle control phosphatase"/>
    <property type="match status" value="1"/>
</dbReference>
<evidence type="ECO:0000256" key="2">
    <source>
        <dbReference type="ARBA" id="ARBA00022490"/>
    </source>
</evidence>
<proteinExistence type="inferred from homology"/>
<dbReference type="GO" id="GO:0004810">
    <property type="term" value="F:CCA tRNA nucleotidyltransferase activity"/>
    <property type="evidence" value="ECO:0007669"/>
    <property type="project" value="InterPro"/>
</dbReference>
<dbReference type="Gene3D" id="3.40.50.620">
    <property type="entry name" value="HUPs"/>
    <property type="match status" value="1"/>
</dbReference>
<dbReference type="EC" id="2.8.1.4" evidence="11"/>
<evidence type="ECO:0000256" key="3">
    <source>
        <dbReference type="ARBA" id="ARBA00022555"/>
    </source>
</evidence>
<comment type="catalytic activity">
    <reaction evidence="11">
        <text>[ThiS sulfur-carrier protein]-C-terminal Gly-Gly-AMP + S-sulfanyl-L-cysteinyl-[cysteine desulfurase] + AH2 = [ThiS sulfur-carrier protein]-C-terminal-Gly-aminoethanethioate + L-cysteinyl-[cysteine desulfurase] + A + AMP + 2 H(+)</text>
        <dbReference type="Rhea" id="RHEA:43340"/>
        <dbReference type="Rhea" id="RHEA-COMP:12157"/>
        <dbReference type="Rhea" id="RHEA-COMP:12158"/>
        <dbReference type="Rhea" id="RHEA-COMP:12910"/>
        <dbReference type="Rhea" id="RHEA-COMP:19908"/>
        <dbReference type="ChEBI" id="CHEBI:13193"/>
        <dbReference type="ChEBI" id="CHEBI:15378"/>
        <dbReference type="ChEBI" id="CHEBI:17499"/>
        <dbReference type="ChEBI" id="CHEBI:29950"/>
        <dbReference type="ChEBI" id="CHEBI:61963"/>
        <dbReference type="ChEBI" id="CHEBI:90618"/>
        <dbReference type="ChEBI" id="CHEBI:232372"/>
        <dbReference type="ChEBI" id="CHEBI:456215"/>
    </reaction>
</comment>
<feature type="domain" description="THUMP" evidence="13">
    <location>
        <begin position="62"/>
        <end position="166"/>
    </location>
</feature>
<sequence length="485" mass="54682">MQFVVKLFPEITIKSKPVRKQLIAKLRTNITRSLKLIDRSVVVKSTWDKLDIFTDVDEVKGREMIDVLAHIAGIANFIVVKEYEFVDLDDTIEKVAEVNRERLRDKTFVVRVKRVGTHDFNSHEAEQKIGGGILAKLETGGVDLHHPDETVRVEIRKKRLFVVEQVIQGLGGYPIGGLDPVLSLISGGFDSTVSTYLTMKRGMPTHFCFFNLGGRAHEIAVKEVAYYLWERFGSSYRVRFVSIPFEGVVDELLTNVNNRYMGVILKRMMLRAAAEVAEQLEIEALVTGESVAQVSSQTLRNLSVIDQVTDMLVLRPLATMDKTEIIRTSAHIGTEEFSKSIPEYCGVISVNPTTRARMHKVEIEEERFNFEVLKEAVASARNVGIESVVHDVLEGYEEAPEVDHAEVNEVIIDIRHPDEVDLRPIDLGPGHLEIPFYELSAKFLELDSNQRYLLYCDRGVMSGLHAQQLLADGYQNVAVYRPAAS</sequence>
<dbReference type="GO" id="GO:0009229">
    <property type="term" value="P:thiamine diphosphate biosynthetic process"/>
    <property type="evidence" value="ECO:0007669"/>
    <property type="project" value="UniProtKB-UniRule"/>
</dbReference>
<keyword evidence="10" id="KW-0676">Redox-active center</keyword>
<dbReference type="RefSeq" id="WP_121876929.1">
    <property type="nucleotide sequence ID" value="NZ_REFJ01000003.1"/>
</dbReference>
<feature type="domain" description="Rhodanese" evidence="12">
    <location>
        <begin position="405"/>
        <end position="485"/>
    </location>
</feature>
<reference evidence="14 15" key="1">
    <citation type="submission" date="2018-10" db="EMBL/GenBank/DDBJ databases">
        <title>Genomic Encyclopedia of Type Strains, Phase IV (KMG-IV): sequencing the most valuable type-strain genomes for metagenomic binning, comparative biology and taxonomic classification.</title>
        <authorList>
            <person name="Goeker M."/>
        </authorList>
    </citation>
    <scope>NUCLEOTIDE SEQUENCE [LARGE SCALE GENOMIC DNA]</scope>
    <source>
        <strain evidence="14 15">DSM 25080</strain>
    </source>
</reference>
<comment type="subcellular location">
    <subcellularLocation>
        <location evidence="1 11">Cytoplasm</location>
    </subcellularLocation>
</comment>
<dbReference type="OrthoDB" id="9773948at2"/>
<dbReference type="SUPFAM" id="SSF143437">
    <property type="entry name" value="THUMP domain-like"/>
    <property type="match status" value="1"/>
</dbReference>
<organism evidence="14 15">
    <name type="scientific">Umboniibacter marinipuniceus</name>
    <dbReference type="NCBI Taxonomy" id="569599"/>
    <lineage>
        <taxon>Bacteria</taxon>
        <taxon>Pseudomonadati</taxon>
        <taxon>Pseudomonadota</taxon>
        <taxon>Gammaproteobacteria</taxon>
        <taxon>Cellvibrionales</taxon>
        <taxon>Cellvibrionaceae</taxon>
        <taxon>Umboniibacter</taxon>
    </lineage>
</organism>
<dbReference type="CDD" id="cd00158">
    <property type="entry name" value="RHOD"/>
    <property type="match status" value="1"/>
</dbReference>
<evidence type="ECO:0000256" key="9">
    <source>
        <dbReference type="ARBA" id="ARBA00023157"/>
    </source>
</evidence>
<keyword evidence="6 11" id="KW-0067">ATP-binding</keyword>
<dbReference type="Gene3D" id="3.40.250.10">
    <property type="entry name" value="Rhodanese-like domain"/>
    <property type="match status" value="1"/>
</dbReference>
<dbReference type="GO" id="GO:0005829">
    <property type="term" value="C:cytosol"/>
    <property type="evidence" value="ECO:0007669"/>
    <property type="project" value="TreeGrafter"/>
</dbReference>
<evidence type="ECO:0000259" key="12">
    <source>
        <dbReference type="PROSITE" id="PS50206"/>
    </source>
</evidence>
<dbReference type="InterPro" id="IPR001763">
    <property type="entry name" value="Rhodanese-like_dom"/>
</dbReference>
<comment type="caution">
    <text evidence="14">The sequence shown here is derived from an EMBL/GenBank/DDBJ whole genome shotgun (WGS) entry which is preliminary data.</text>
</comment>
<comment type="catalytic activity">
    <reaction evidence="11">
        <text>[ThiI sulfur-carrier protein]-S-sulfanyl-L-cysteine + a uridine in tRNA + 2 reduced [2Fe-2S]-[ferredoxin] + ATP + H(+) = [ThiI sulfur-carrier protein]-L-cysteine + a 4-thiouridine in tRNA + 2 oxidized [2Fe-2S]-[ferredoxin] + AMP + diphosphate</text>
        <dbReference type="Rhea" id="RHEA:24176"/>
        <dbReference type="Rhea" id="RHEA-COMP:10000"/>
        <dbReference type="Rhea" id="RHEA-COMP:10001"/>
        <dbReference type="Rhea" id="RHEA-COMP:13337"/>
        <dbReference type="Rhea" id="RHEA-COMP:13338"/>
        <dbReference type="Rhea" id="RHEA-COMP:13339"/>
        <dbReference type="Rhea" id="RHEA-COMP:13340"/>
        <dbReference type="ChEBI" id="CHEBI:15378"/>
        <dbReference type="ChEBI" id="CHEBI:29950"/>
        <dbReference type="ChEBI" id="CHEBI:30616"/>
        <dbReference type="ChEBI" id="CHEBI:33019"/>
        <dbReference type="ChEBI" id="CHEBI:33737"/>
        <dbReference type="ChEBI" id="CHEBI:33738"/>
        <dbReference type="ChEBI" id="CHEBI:61963"/>
        <dbReference type="ChEBI" id="CHEBI:65315"/>
        <dbReference type="ChEBI" id="CHEBI:136798"/>
        <dbReference type="ChEBI" id="CHEBI:456215"/>
        <dbReference type="EC" id="2.8.1.4"/>
    </reaction>
</comment>
<dbReference type="SUPFAM" id="SSF52402">
    <property type="entry name" value="Adenine nucleotide alpha hydrolases-like"/>
    <property type="match status" value="1"/>
</dbReference>
<evidence type="ECO:0000256" key="6">
    <source>
        <dbReference type="ARBA" id="ARBA00022840"/>
    </source>
</evidence>
<accession>A0A3M0ACR3</accession>
<dbReference type="InterPro" id="IPR026340">
    <property type="entry name" value="THII_Thiazole_biosynth_dom"/>
</dbReference>
<comment type="caution">
    <text evidence="11">Lacks conserved residue(s) required for the propagation of feature annotation.</text>
</comment>
<dbReference type="EMBL" id="REFJ01000003">
    <property type="protein sequence ID" value="RMA80255.1"/>
    <property type="molecule type" value="Genomic_DNA"/>
</dbReference>
<name>A0A3M0ACR3_9GAMM</name>
<gene>
    <name evidence="11" type="primary">thiI</name>
    <name evidence="14" type="ORF">DFR27_1619</name>
</gene>
<keyword evidence="7 11" id="KW-0694">RNA-binding</keyword>
<dbReference type="GO" id="GO:0052837">
    <property type="term" value="P:thiazole biosynthetic process"/>
    <property type="evidence" value="ECO:0007669"/>
    <property type="project" value="InterPro"/>
</dbReference>
<dbReference type="NCBIfam" id="TIGR04271">
    <property type="entry name" value="ThiI_C_thiazole"/>
    <property type="match status" value="1"/>
</dbReference>
<evidence type="ECO:0000256" key="8">
    <source>
        <dbReference type="ARBA" id="ARBA00022977"/>
    </source>
</evidence>
<keyword evidence="5 11" id="KW-0547">Nucleotide-binding</keyword>
<dbReference type="GO" id="GO:0005524">
    <property type="term" value="F:ATP binding"/>
    <property type="evidence" value="ECO:0007669"/>
    <property type="project" value="UniProtKB-UniRule"/>
</dbReference>
<dbReference type="Gene3D" id="3.30.2130.30">
    <property type="match status" value="1"/>
</dbReference>
<feature type="binding site" evidence="11">
    <location>
        <position position="266"/>
    </location>
    <ligand>
        <name>ATP</name>
        <dbReference type="ChEBI" id="CHEBI:30616"/>
    </ligand>
</feature>
<dbReference type="Proteomes" id="UP000267187">
    <property type="component" value="Unassembled WGS sequence"/>
</dbReference>
<dbReference type="Pfam" id="PF22025">
    <property type="entry name" value="ThiI_fer"/>
    <property type="match status" value="1"/>
</dbReference>